<name>F2CW60_HORVV</name>
<sequence>MLCPASRARPCSAPTRGPARVACSPCSAPARAPALSMLRARAPSQPVLRLPCSAPVLRPCRCSASPAPRSCSAPCPVLHVPCITEEGAGGGGHGRMQDRRLAELRRLRLLMCR</sequence>
<reference evidence="1" key="1">
    <citation type="journal article" date="2011" name="Plant Physiol.">
        <title>Comprehensive sequence analysis of 24,783 barley full-length cDNAs derived from 12 clone libraries.</title>
        <authorList>
            <person name="Matsumoto T."/>
            <person name="Tanaka T."/>
            <person name="Sakai H."/>
            <person name="Amano N."/>
            <person name="Kanamori H."/>
            <person name="Kurita K."/>
            <person name="Kikuta A."/>
            <person name="Kamiya K."/>
            <person name="Yamamoto M."/>
            <person name="Ikawa H."/>
            <person name="Fujii N."/>
            <person name="Hori K."/>
            <person name="Itoh T."/>
            <person name="Sato K."/>
        </authorList>
    </citation>
    <scope>NUCLEOTIDE SEQUENCE</scope>
    <source>
        <tissue evidence="1">Leaf</tissue>
    </source>
</reference>
<dbReference type="RefSeq" id="XP_044979019.1">
    <property type="nucleotide sequence ID" value="XM_045123084.1"/>
</dbReference>
<protein>
    <submittedName>
        <fullName evidence="1">Predicted protein</fullName>
    </submittedName>
</protein>
<proteinExistence type="evidence at transcript level"/>
<organism evidence="1">
    <name type="scientific">Hordeum vulgare subsp. vulgare</name>
    <name type="common">Domesticated barley</name>
    <dbReference type="NCBI Taxonomy" id="112509"/>
    <lineage>
        <taxon>Eukaryota</taxon>
        <taxon>Viridiplantae</taxon>
        <taxon>Streptophyta</taxon>
        <taxon>Embryophyta</taxon>
        <taxon>Tracheophyta</taxon>
        <taxon>Spermatophyta</taxon>
        <taxon>Magnoliopsida</taxon>
        <taxon>Liliopsida</taxon>
        <taxon>Poales</taxon>
        <taxon>Poaceae</taxon>
        <taxon>BOP clade</taxon>
        <taxon>Pooideae</taxon>
        <taxon>Triticodae</taxon>
        <taxon>Triticeae</taxon>
        <taxon>Hordeinae</taxon>
        <taxon>Hordeum</taxon>
    </lineage>
</organism>
<evidence type="ECO:0000313" key="1">
    <source>
        <dbReference type="EMBL" id="BAJ87081.1"/>
    </source>
</evidence>
<dbReference type="GeneID" id="123446506"/>
<dbReference type="AlphaFoldDB" id="F2CW60"/>
<dbReference type="EMBL" id="AK355863">
    <property type="protein sequence ID" value="BAJ87081.1"/>
    <property type="molecule type" value="mRNA"/>
</dbReference>
<accession>F2CW60</accession>
<dbReference type="KEGG" id="hvg:123446506"/>